<dbReference type="InterPro" id="IPR043129">
    <property type="entry name" value="ATPase_NBD"/>
</dbReference>
<keyword evidence="5 8" id="KW-0418">Kinase</keyword>
<keyword evidence="14" id="KW-1185">Reference proteome</keyword>
<dbReference type="GO" id="GO:0005524">
    <property type="term" value="F:ATP binding"/>
    <property type="evidence" value="ECO:0007669"/>
    <property type="project" value="UniProtKB-UniRule"/>
</dbReference>
<dbReference type="PANTHER" id="PTHR43095:SF6">
    <property type="entry name" value="XYLULOSE KINASE"/>
    <property type="match status" value="1"/>
</dbReference>
<comment type="catalytic activity">
    <reaction evidence="8 10">
        <text>D-xylulose + ATP = D-xylulose 5-phosphate + ADP + H(+)</text>
        <dbReference type="Rhea" id="RHEA:10964"/>
        <dbReference type="ChEBI" id="CHEBI:15378"/>
        <dbReference type="ChEBI" id="CHEBI:17140"/>
        <dbReference type="ChEBI" id="CHEBI:30616"/>
        <dbReference type="ChEBI" id="CHEBI:57737"/>
        <dbReference type="ChEBI" id="CHEBI:456216"/>
        <dbReference type="EC" id="2.7.1.17"/>
    </reaction>
</comment>
<keyword evidence="3 8" id="KW-0808">Transferase</keyword>
<dbReference type="InterPro" id="IPR006000">
    <property type="entry name" value="Xylulokinase"/>
</dbReference>
<dbReference type="SUPFAM" id="SSF53067">
    <property type="entry name" value="Actin-like ATPase domain"/>
    <property type="match status" value="2"/>
</dbReference>
<evidence type="ECO:0000313" key="14">
    <source>
        <dbReference type="Proteomes" id="UP000516349"/>
    </source>
</evidence>
<evidence type="ECO:0000256" key="8">
    <source>
        <dbReference type="HAMAP-Rule" id="MF_02220"/>
    </source>
</evidence>
<feature type="active site" description="Proton acceptor" evidence="8">
    <location>
        <position position="236"/>
    </location>
</feature>
<dbReference type="InterPro" id="IPR050406">
    <property type="entry name" value="FGGY_Carb_Kinase"/>
</dbReference>
<dbReference type="Proteomes" id="UP000516349">
    <property type="component" value="Chromosome"/>
</dbReference>
<evidence type="ECO:0000256" key="2">
    <source>
        <dbReference type="ARBA" id="ARBA00022629"/>
    </source>
</evidence>
<dbReference type="PROSITE" id="PS00933">
    <property type="entry name" value="FGGY_KINASES_1"/>
    <property type="match status" value="1"/>
</dbReference>
<dbReference type="InterPro" id="IPR018485">
    <property type="entry name" value="FGGY_C"/>
</dbReference>
<dbReference type="Pfam" id="PF02782">
    <property type="entry name" value="FGGY_C"/>
    <property type="match status" value="1"/>
</dbReference>
<keyword evidence="4 8" id="KW-0547">Nucleotide-binding</keyword>
<organism evidence="13 14">
    <name type="scientific">Entomobacter blattae</name>
    <dbReference type="NCBI Taxonomy" id="2762277"/>
    <lineage>
        <taxon>Bacteria</taxon>
        <taxon>Pseudomonadati</taxon>
        <taxon>Pseudomonadota</taxon>
        <taxon>Alphaproteobacteria</taxon>
        <taxon>Acetobacterales</taxon>
        <taxon>Acetobacteraceae</taxon>
        <taxon>Entomobacter</taxon>
    </lineage>
</organism>
<keyword evidence="7 8" id="KW-0119">Carbohydrate metabolism</keyword>
<dbReference type="KEGG" id="ebla:JGUZn3_01200"/>
<feature type="domain" description="Carbohydrate kinase FGGY C-terminal" evidence="12">
    <location>
        <begin position="253"/>
        <end position="439"/>
    </location>
</feature>
<keyword evidence="6 8" id="KW-0067">ATP-binding</keyword>
<dbReference type="InterPro" id="IPR018483">
    <property type="entry name" value="Carb_kinase_FGGY_CS"/>
</dbReference>
<reference evidence="13 14" key="1">
    <citation type="submission" date="2020-08" db="EMBL/GenBank/DDBJ databases">
        <title>Complete genome sequence of Entomobacter blattae G55GP.</title>
        <authorList>
            <person name="Poehlein A."/>
            <person name="Guzman J."/>
            <person name="Daniel R."/>
            <person name="Vilcinskas A."/>
        </authorList>
    </citation>
    <scope>NUCLEOTIDE SEQUENCE [LARGE SCALE GENOMIC DNA]</scope>
    <source>
        <strain evidence="13 14">G55GP</strain>
    </source>
</reference>
<dbReference type="InterPro" id="IPR018484">
    <property type="entry name" value="FGGY_N"/>
</dbReference>
<evidence type="ECO:0000259" key="12">
    <source>
        <dbReference type="Pfam" id="PF02782"/>
    </source>
</evidence>
<evidence type="ECO:0000256" key="1">
    <source>
        <dbReference type="ARBA" id="ARBA00009156"/>
    </source>
</evidence>
<evidence type="ECO:0000256" key="7">
    <source>
        <dbReference type="ARBA" id="ARBA00023277"/>
    </source>
</evidence>
<proteinExistence type="inferred from homology"/>
<dbReference type="PANTHER" id="PTHR43095">
    <property type="entry name" value="SUGAR KINASE"/>
    <property type="match status" value="1"/>
</dbReference>
<dbReference type="EMBL" id="CP060244">
    <property type="protein sequence ID" value="QNT77386.1"/>
    <property type="molecule type" value="Genomic_DNA"/>
</dbReference>
<evidence type="ECO:0000256" key="4">
    <source>
        <dbReference type="ARBA" id="ARBA00022741"/>
    </source>
</evidence>
<comment type="similarity">
    <text evidence="1 8 9">Belongs to the FGGY kinase family.</text>
</comment>
<feature type="domain" description="Carbohydrate kinase FGGY N-terminal" evidence="11">
    <location>
        <begin position="1"/>
        <end position="243"/>
    </location>
</feature>
<name>A0A7H1NNM6_9PROT</name>
<evidence type="ECO:0000256" key="6">
    <source>
        <dbReference type="ARBA" id="ARBA00022840"/>
    </source>
</evidence>
<feature type="binding site" evidence="8">
    <location>
        <begin position="79"/>
        <end position="80"/>
    </location>
    <ligand>
        <name>substrate</name>
    </ligand>
</feature>
<feature type="site" description="Important for activity" evidence="8">
    <location>
        <position position="6"/>
    </location>
</feature>
<dbReference type="PROSITE" id="PS00445">
    <property type="entry name" value="FGGY_KINASES_2"/>
    <property type="match status" value="1"/>
</dbReference>
<evidence type="ECO:0000259" key="11">
    <source>
        <dbReference type="Pfam" id="PF00370"/>
    </source>
</evidence>
<evidence type="ECO:0000256" key="5">
    <source>
        <dbReference type="ARBA" id="ARBA00022777"/>
    </source>
</evidence>
<keyword evidence="2 8" id="KW-0859">Xylose metabolism</keyword>
<dbReference type="RefSeq" id="WP_203413870.1">
    <property type="nucleotide sequence ID" value="NZ_CP060244.1"/>
</dbReference>
<dbReference type="PIRSF" id="PIRSF000538">
    <property type="entry name" value="GlpK"/>
    <property type="match status" value="1"/>
</dbReference>
<dbReference type="EC" id="2.7.1.17" evidence="8 10"/>
<dbReference type="GO" id="GO:0005998">
    <property type="term" value="P:xylulose catabolic process"/>
    <property type="evidence" value="ECO:0007669"/>
    <property type="project" value="UniProtKB-UniRule"/>
</dbReference>
<dbReference type="AlphaFoldDB" id="A0A7H1NNM6"/>
<evidence type="ECO:0000256" key="9">
    <source>
        <dbReference type="RuleBase" id="RU003733"/>
    </source>
</evidence>
<dbReference type="HAMAP" id="MF_02220">
    <property type="entry name" value="XylB"/>
    <property type="match status" value="1"/>
</dbReference>
<dbReference type="GO" id="GO:0004856">
    <property type="term" value="F:D-xylulokinase activity"/>
    <property type="evidence" value="ECO:0007669"/>
    <property type="project" value="UniProtKB-UniRule"/>
</dbReference>
<comment type="function">
    <text evidence="8">Catalyzes the phosphorylation of D-xylulose to D-xylulose 5-phosphate.</text>
</comment>
<evidence type="ECO:0000256" key="10">
    <source>
        <dbReference type="RuleBase" id="RU364073"/>
    </source>
</evidence>
<gene>
    <name evidence="8 10 13" type="primary">xylB</name>
    <name evidence="13" type="ORF">JGUZn3_01200</name>
</gene>
<dbReference type="Pfam" id="PF00370">
    <property type="entry name" value="FGGY_N"/>
    <property type="match status" value="1"/>
</dbReference>
<evidence type="ECO:0000313" key="13">
    <source>
        <dbReference type="EMBL" id="QNT77386.1"/>
    </source>
</evidence>
<dbReference type="NCBIfam" id="TIGR01312">
    <property type="entry name" value="XylB"/>
    <property type="match status" value="1"/>
</dbReference>
<dbReference type="CDD" id="cd07808">
    <property type="entry name" value="ASKHA_NBD_FGGY_EcXK-like"/>
    <property type="match status" value="1"/>
</dbReference>
<dbReference type="Gene3D" id="3.30.420.40">
    <property type="match status" value="2"/>
</dbReference>
<dbReference type="InterPro" id="IPR000577">
    <property type="entry name" value="Carb_kinase_FGGY"/>
</dbReference>
<sequence length="490" mass="53542">MFLGIDAGTSEIKAVVINERGAIIAESHNPLKLQRPHLNWSEQNPEDWWSATEEAIGQIRQKLGERWRQIKGIGLSGQMHGAVLLDKQNNVLRPAILWNDMRSAQESYELSRKHPEFTKITGNLVMPGFTAPKLIWVKNHEPEIFSKISHVLLPKDYLRFRMSGEFISDMSDASGTLWLDIAKRKWSEPLLSACELGIQHMPSLVEGSDASCTLSPPIAEKWGLDKSVIIAGGGGDNAASAVGVGDVKPDDAFISLGTSGVVFVVNKVFSPNPVSAVHAFCHALPQRWHQMSVMLSAASCLRWLCLLLNVSEADLMKEIDALDQESWERGPLFLPYLSGERTPHNDALASGSFYGLRHETKRANLGYAVLEGVAFGLADGLLALKQAGSNAQECSLIGGGAKSSIWAQILSDILDIPILTHKESAAGGALGAARLGWLACGGVEDDVCIKPAISQRYEPDPIKQAFLDKRFALFRLLYYQQKAARSLLAS</sequence>
<protein>
    <recommendedName>
        <fullName evidence="8 10">Xylulose kinase</fullName>
        <shortName evidence="8 10">Xylulokinase</shortName>
        <ecNumber evidence="8 10">2.7.1.17</ecNumber>
    </recommendedName>
</protein>
<accession>A0A7H1NNM6</accession>
<dbReference type="GO" id="GO:0042732">
    <property type="term" value="P:D-xylose metabolic process"/>
    <property type="evidence" value="ECO:0007669"/>
    <property type="project" value="UniProtKB-KW"/>
</dbReference>
<evidence type="ECO:0000256" key="3">
    <source>
        <dbReference type="ARBA" id="ARBA00022679"/>
    </source>
</evidence>